<sequence length="361" mass="38442">MSSATLSLDTLGAHVGRLWEAVAGGDEYAAGEAVLDALEDEVAPESVLLDMIGFVQRKAGEEWAANRFSVAQEHAATAINERVIGTLVHAGERPVVTRGRITVACVDGEWHALPARLLAEVLRLRGFRVDYLGAQVPSPHLITHLHRTGPDAVALSGSIPTRLPTAHATITACQAAGVPVIAGGAAFGPDGRYAKLLGAEAWAPDARAAADRLAEAPLPRPKAGHQPIDDLPHLADQEFTMITRTSGQLVKAMYSGLEERVPAMRAYTEQQRQYTAEDLAHIVEFLATALYTGDGELFTGFLTWTAEILAARGVPALTLPPAVELLRSELRDFPRADGMLEQALGHLRGSLGPVPDHGKPA</sequence>
<dbReference type="OrthoDB" id="3782345at2"/>
<dbReference type="RefSeq" id="WP_145936994.1">
    <property type="nucleotide sequence ID" value="NZ_BNAV01000006.1"/>
</dbReference>
<organism evidence="4 5">
    <name type="scientific">Amycolatopsis bartoniae</name>
    <dbReference type="NCBI Taxonomy" id="941986"/>
    <lineage>
        <taxon>Bacteria</taxon>
        <taxon>Bacillati</taxon>
        <taxon>Actinomycetota</taxon>
        <taxon>Actinomycetes</taxon>
        <taxon>Pseudonocardiales</taxon>
        <taxon>Pseudonocardiaceae</taxon>
        <taxon>Amycolatopsis</taxon>
    </lineage>
</organism>
<keyword evidence="2" id="KW-0170">Cobalt</keyword>
<dbReference type="InterPro" id="IPR050554">
    <property type="entry name" value="Met_Synthase/Corrinoid"/>
</dbReference>
<dbReference type="Proteomes" id="UP000658656">
    <property type="component" value="Unassembled WGS sequence"/>
</dbReference>
<dbReference type="PANTHER" id="PTHR45833:SF1">
    <property type="entry name" value="METHIONINE SYNTHASE"/>
    <property type="match status" value="1"/>
</dbReference>
<gene>
    <name evidence="4" type="ORF">GCM10017566_44200</name>
</gene>
<evidence type="ECO:0000256" key="2">
    <source>
        <dbReference type="ARBA" id="ARBA00023285"/>
    </source>
</evidence>
<keyword evidence="1" id="KW-0479">Metal-binding</keyword>
<evidence type="ECO:0000313" key="4">
    <source>
        <dbReference type="EMBL" id="GHF65749.1"/>
    </source>
</evidence>
<dbReference type="Pfam" id="PF02607">
    <property type="entry name" value="B12-binding_2"/>
    <property type="match status" value="1"/>
</dbReference>
<evidence type="ECO:0000313" key="5">
    <source>
        <dbReference type="Proteomes" id="UP000658656"/>
    </source>
</evidence>
<evidence type="ECO:0000256" key="1">
    <source>
        <dbReference type="ARBA" id="ARBA00022723"/>
    </source>
</evidence>
<dbReference type="Gene3D" id="1.10.1240.10">
    <property type="entry name" value="Methionine synthase domain"/>
    <property type="match status" value="1"/>
</dbReference>
<proteinExistence type="predicted"/>
<dbReference type="AlphaFoldDB" id="A0A8H9IZS9"/>
<reference evidence="4" key="2">
    <citation type="submission" date="2020-09" db="EMBL/GenBank/DDBJ databases">
        <authorList>
            <person name="Sun Q."/>
            <person name="Zhou Y."/>
        </authorList>
    </citation>
    <scope>NUCLEOTIDE SEQUENCE</scope>
    <source>
        <strain evidence="4">CGMCC 4.7679</strain>
    </source>
</reference>
<dbReference type="GO" id="GO:0008705">
    <property type="term" value="F:methionine synthase activity"/>
    <property type="evidence" value="ECO:0007669"/>
    <property type="project" value="TreeGrafter"/>
</dbReference>
<dbReference type="GO" id="GO:0005829">
    <property type="term" value="C:cytosol"/>
    <property type="evidence" value="ECO:0007669"/>
    <property type="project" value="TreeGrafter"/>
</dbReference>
<dbReference type="InterPro" id="IPR006158">
    <property type="entry name" value="Cobalamin-bd"/>
</dbReference>
<dbReference type="GO" id="GO:0050667">
    <property type="term" value="P:homocysteine metabolic process"/>
    <property type="evidence" value="ECO:0007669"/>
    <property type="project" value="TreeGrafter"/>
</dbReference>
<dbReference type="GO" id="GO:0031419">
    <property type="term" value="F:cobalamin binding"/>
    <property type="evidence" value="ECO:0007669"/>
    <property type="project" value="InterPro"/>
</dbReference>
<dbReference type="Gene3D" id="3.40.50.280">
    <property type="entry name" value="Cobalamin-binding domain"/>
    <property type="match status" value="1"/>
</dbReference>
<dbReference type="InterPro" id="IPR003759">
    <property type="entry name" value="Cbl-bd_cap"/>
</dbReference>
<comment type="caution">
    <text evidence="4">The sequence shown here is derived from an EMBL/GenBank/DDBJ whole genome shotgun (WGS) entry which is preliminary data.</text>
</comment>
<dbReference type="InterPro" id="IPR036724">
    <property type="entry name" value="Cobalamin-bd_sf"/>
</dbReference>
<dbReference type="Pfam" id="PF02310">
    <property type="entry name" value="B12-binding"/>
    <property type="match status" value="1"/>
</dbReference>
<dbReference type="InterPro" id="IPR036594">
    <property type="entry name" value="Meth_synthase_dom"/>
</dbReference>
<dbReference type="PANTHER" id="PTHR45833">
    <property type="entry name" value="METHIONINE SYNTHASE"/>
    <property type="match status" value="1"/>
</dbReference>
<protein>
    <submittedName>
        <fullName evidence="4">Cobalamin-binding protein</fullName>
    </submittedName>
</protein>
<dbReference type="GO" id="GO:0046872">
    <property type="term" value="F:metal ion binding"/>
    <property type="evidence" value="ECO:0007669"/>
    <property type="project" value="UniProtKB-KW"/>
</dbReference>
<dbReference type="EMBL" id="BNAV01000006">
    <property type="protein sequence ID" value="GHF65749.1"/>
    <property type="molecule type" value="Genomic_DNA"/>
</dbReference>
<accession>A0A8H9IZS9</accession>
<dbReference type="SUPFAM" id="SSF52242">
    <property type="entry name" value="Cobalamin (vitamin B12)-binding domain"/>
    <property type="match status" value="1"/>
</dbReference>
<keyword evidence="5" id="KW-1185">Reference proteome</keyword>
<dbReference type="CDD" id="cd02065">
    <property type="entry name" value="B12-binding_like"/>
    <property type="match status" value="1"/>
</dbReference>
<feature type="domain" description="B12-binding" evidence="3">
    <location>
        <begin position="98"/>
        <end position="224"/>
    </location>
</feature>
<reference evidence="4" key="1">
    <citation type="journal article" date="2014" name="Int. J. Syst. Evol. Microbiol.">
        <title>Complete genome sequence of Corynebacterium casei LMG S-19264T (=DSM 44701T), isolated from a smear-ripened cheese.</title>
        <authorList>
            <consortium name="US DOE Joint Genome Institute (JGI-PGF)"/>
            <person name="Walter F."/>
            <person name="Albersmeier A."/>
            <person name="Kalinowski J."/>
            <person name="Ruckert C."/>
        </authorList>
    </citation>
    <scope>NUCLEOTIDE SEQUENCE</scope>
    <source>
        <strain evidence="4">CGMCC 4.7679</strain>
    </source>
</reference>
<dbReference type="PROSITE" id="PS51332">
    <property type="entry name" value="B12_BINDING"/>
    <property type="match status" value="1"/>
</dbReference>
<evidence type="ECO:0000259" key="3">
    <source>
        <dbReference type="PROSITE" id="PS51332"/>
    </source>
</evidence>
<name>A0A8H9IZS9_9PSEU</name>
<dbReference type="GO" id="GO:0046653">
    <property type="term" value="P:tetrahydrofolate metabolic process"/>
    <property type="evidence" value="ECO:0007669"/>
    <property type="project" value="TreeGrafter"/>
</dbReference>